<dbReference type="EMBL" id="MN740762">
    <property type="protein sequence ID" value="QHS82104.1"/>
    <property type="molecule type" value="Genomic_DNA"/>
</dbReference>
<dbReference type="AlphaFoldDB" id="A0A6C0AQP2"/>
<keyword evidence="1" id="KW-0812">Transmembrane</keyword>
<evidence type="ECO:0000313" key="2">
    <source>
        <dbReference type="EMBL" id="QHS82104.1"/>
    </source>
</evidence>
<evidence type="ECO:0000256" key="1">
    <source>
        <dbReference type="SAM" id="Phobius"/>
    </source>
</evidence>
<sequence>MLEYLSYILFFGLLIIIVIYVYIRFKFGFWAIQPVFHIYDIGYMINPPGIINEFLPERNKYTNFKDIETIVYSELTSLQIQRFIHLIKKNYLQNKDNIFSPNNNNITPYFYGHNDKPFVSFYFEKNHMIDTKNGSMITDKSIIGAMTSRPIHIMINSGNNSEKNNASKFKASKFKAYYVDYLCVDKLHRKKGIAPQLIQTHHYNQRQLNKKIVVSLFKREEELTGIVPLCVYSTYGFSVTTWTKPAELSGEYKLIDINPQNFHFLLNFITENSSQFNIIINTEVTNIIELIKTKNIFITAILCDDNIICAYFFRKSCTEITKGLEVLSCFASICNCENNIFIQGFKISFWKIAAENYFGFAAIENISHNNIVIDNIILNTKPFIISPTAYFFYNFAYPTFSPNKVLIIN</sequence>
<proteinExistence type="predicted"/>
<organism evidence="2">
    <name type="scientific">viral metagenome</name>
    <dbReference type="NCBI Taxonomy" id="1070528"/>
    <lineage>
        <taxon>unclassified sequences</taxon>
        <taxon>metagenomes</taxon>
        <taxon>organismal metagenomes</taxon>
    </lineage>
</organism>
<name>A0A6C0AQP2_9ZZZZ</name>
<keyword evidence="1" id="KW-0472">Membrane</keyword>
<dbReference type="InterPro" id="IPR016181">
    <property type="entry name" value="Acyl_CoA_acyltransferase"/>
</dbReference>
<feature type="transmembrane region" description="Helical" evidence="1">
    <location>
        <begin position="6"/>
        <end position="23"/>
    </location>
</feature>
<evidence type="ECO:0008006" key="3">
    <source>
        <dbReference type="Google" id="ProtNLM"/>
    </source>
</evidence>
<dbReference type="SUPFAM" id="SSF55729">
    <property type="entry name" value="Acyl-CoA N-acyltransferases (Nat)"/>
    <property type="match status" value="1"/>
</dbReference>
<dbReference type="Gene3D" id="3.40.630.170">
    <property type="match status" value="1"/>
</dbReference>
<reference evidence="2" key="1">
    <citation type="journal article" date="2020" name="Nature">
        <title>Giant virus diversity and host interactions through global metagenomics.</title>
        <authorList>
            <person name="Schulz F."/>
            <person name="Roux S."/>
            <person name="Paez-Espino D."/>
            <person name="Jungbluth S."/>
            <person name="Walsh D.A."/>
            <person name="Denef V.J."/>
            <person name="McMahon K.D."/>
            <person name="Konstantinidis K.T."/>
            <person name="Eloe-Fadrosh E.A."/>
            <person name="Kyrpides N.C."/>
            <person name="Woyke T."/>
        </authorList>
    </citation>
    <scope>NUCLEOTIDE SEQUENCE</scope>
    <source>
        <strain evidence="2">GVMAG-S-1101165-79</strain>
    </source>
</reference>
<keyword evidence="1" id="KW-1133">Transmembrane helix</keyword>
<accession>A0A6C0AQP2</accession>
<protein>
    <recommendedName>
        <fullName evidence="3">Glycylpeptide N-tetradecanoyltransferase</fullName>
    </recommendedName>
</protein>